<protein>
    <submittedName>
        <fullName evidence="2">TIR domain-containing protein</fullName>
    </submittedName>
</protein>
<dbReference type="Proteomes" id="UP001524944">
    <property type="component" value="Unassembled WGS sequence"/>
</dbReference>
<keyword evidence="3" id="KW-1185">Reference proteome</keyword>
<dbReference type="SUPFAM" id="SSF52200">
    <property type="entry name" value="Toll/Interleukin receptor TIR domain"/>
    <property type="match status" value="1"/>
</dbReference>
<dbReference type="EMBL" id="JANPWE010000019">
    <property type="protein sequence ID" value="MCR6547172.1"/>
    <property type="molecule type" value="Genomic_DNA"/>
</dbReference>
<evidence type="ECO:0000259" key="1">
    <source>
        <dbReference type="Pfam" id="PF08937"/>
    </source>
</evidence>
<comment type="caution">
    <text evidence="2">The sequence shown here is derived from an EMBL/GenBank/DDBJ whole genome shotgun (WGS) entry which is preliminary data.</text>
</comment>
<dbReference type="RefSeq" id="WP_257914287.1">
    <property type="nucleotide sequence ID" value="NZ_JANPWE010000019.1"/>
</dbReference>
<dbReference type="InterPro" id="IPR035897">
    <property type="entry name" value="Toll_tir_struct_dom_sf"/>
</dbReference>
<dbReference type="Pfam" id="PF08937">
    <property type="entry name" value="ThsB_TIR"/>
    <property type="match status" value="1"/>
</dbReference>
<dbReference type="Gene3D" id="3.40.50.11200">
    <property type="match status" value="1"/>
</dbReference>
<evidence type="ECO:0000313" key="3">
    <source>
        <dbReference type="Proteomes" id="UP001524944"/>
    </source>
</evidence>
<dbReference type="InterPro" id="IPR015032">
    <property type="entry name" value="ThsB__TIR-like_domain"/>
</dbReference>
<name>A0ABT1Y8G5_9FIRM</name>
<reference evidence="2 3" key="1">
    <citation type="submission" date="2022-08" db="EMBL/GenBank/DDBJ databases">
        <title>Proteogenomics of the novel Dehalobacterium formicoaceticum strain EZ94 highlights a key role of methyltransferases during anaerobic dichloromethane degradation.</title>
        <authorList>
            <person name="Wasmund K."/>
        </authorList>
    </citation>
    <scope>NUCLEOTIDE SEQUENCE [LARGE SCALE GENOMIC DNA]</scope>
    <source>
        <strain evidence="2 3">EZ94</strain>
    </source>
</reference>
<feature type="domain" description="Thoeris protein ThsB TIR-like" evidence="1">
    <location>
        <begin position="6"/>
        <end position="97"/>
    </location>
</feature>
<proteinExistence type="predicted"/>
<accession>A0ABT1Y8G5</accession>
<gene>
    <name evidence="2" type="ORF">NVS47_16930</name>
</gene>
<sequence>MSHKTFISYKYSEARNLRNSIIDALGDDAIYYQGETSSSPDLSDTSTENIKKNLTDMMYGTSVTIVIISPNMKNSNWIDWEIEYSLKNITRKGRTSHTNGVVGVIMKFNGGYSWLKRTSTNGDGCTSSSYDESKVYSIINNNRFNQNPKKYSCDTCKTVNALTGSYIAYVEEETFLSDPQKYIDNAYDKSENDAAGYDLTKTR</sequence>
<evidence type="ECO:0000313" key="2">
    <source>
        <dbReference type="EMBL" id="MCR6547172.1"/>
    </source>
</evidence>
<organism evidence="2 3">
    <name type="scientific">Dehalobacterium formicoaceticum</name>
    <dbReference type="NCBI Taxonomy" id="51515"/>
    <lineage>
        <taxon>Bacteria</taxon>
        <taxon>Bacillati</taxon>
        <taxon>Bacillota</taxon>
        <taxon>Clostridia</taxon>
        <taxon>Eubacteriales</taxon>
        <taxon>Peptococcaceae</taxon>
        <taxon>Dehalobacterium</taxon>
    </lineage>
</organism>